<sequence>MNKLPLSVLIAAALFTGCSNPTLPVTSDAPIAALANESVPLPLRSDIQQGTLANGMKYIVLPNAEPADRVSMQLIVHAGSLVEADDQKGIAHLVEHMAFNGTEKFPANGIIEHQESLGMVFGRDVNAMTEYYTTSYYLHLPNNSEQMMDEAFTMFSQQISALTFDPAELEKERPVVEEEWRRGLNMMARLGTANRQITLEGSRFGDRNPIGDMELVRHIDAKRIEAFYQDWYHPNNMTMLVIGSIDKPQVEALLNKHFAAMPAKTLPARPDLSVPLPEQLQFKTIEDPEITTEVLSVNLRGQQAEAHSEAELKTELLNSLAMSMLDNRLREQYRTESDYVSRMVASATPLATGYSNNRVMAILKEGNYLNGMEELFTEISRYAAHGFSQRDLDTARKEMSSRYRTMADGQTGAKNSRQMMGLFNQIRMQKPLVKMTDFNDVAQRLMGEIRIEDVNQAFTKAVNQRTPLVISQINNDNAKAQPKVEQVKQMWKTALANPPAAIAQQVLPQSLFEKAPEAIEIVAHQDFGDIQKWTLANGAEVWYQYSDESANQVQLRWQGYGGTMQLPQSERRAATLAARNLKTFGYGGFSAEALIALNADHNMNQIPYVELTRQGVFGSAQKTSVEAWLQNLNLMLTAPQVDDTLWQAKQTFLARNIERRKDSPSNNFNQQIDRLRFANSPSEQPMTAEELLVIKPQQLLNAYQGVFGTAAGHQLIVMGDIDAKSVIELASRYIGQLPAGKAHSEPTKPPLASGRHRVLVEGGEEPQGVTSVLFNVDYPYSKEAEYQAYLLTRVVSLRMREQLREKAGGVYSTRFGINLDRSRQQAYGMISYSHQPERAEELKEMALAITANVAANGVTQKELDTIREQIISGLKPEAISNRDRYRWLTEMAAEDQYRDVPATYLTWLNKVTPADLQPMATTILGTNNVIDALLLPENKS</sequence>
<protein>
    <submittedName>
        <fullName evidence="12">Insulinase family protein</fullName>
    </submittedName>
</protein>
<dbReference type="InterPro" id="IPR011765">
    <property type="entry name" value="Pept_M16_N"/>
</dbReference>
<evidence type="ECO:0000256" key="6">
    <source>
        <dbReference type="ARBA" id="ARBA00022833"/>
    </source>
</evidence>
<dbReference type="Pfam" id="PF05193">
    <property type="entry name" value="Peptidase_M16_C"/>
    <property type="match status" value="2"/>
</dbReference>
<gene>
    <name evidence="12" type="ORF">RGE70_17190</name>
</gene>
<dbReference type="RefSeq" id="WP_310472644.1">
    <property type="nucleotide sequence ID" value="NZ_CP136522.1"/>
</dbReference>
<feature type="signal peptide" evidence="9">
    <location>
        <begin position="1"/>
        <end position="21"/>
    </location>
</feature>
<dbReference type="SUPFAM" id="SSF63411">
    <property type="entry name" value="LuxS/MPP-like metallohydrolase"/>
    <property type="match status" value="4"/>
</dbReference>
<feature type="chain" id="PRO_5046723740" evidence="9">
    <location>
        <begin position="22"/>
        <end position="940"/>
    </location>
</feature>
<accession>A0ABZ0JYU1</accession>
<keyword evidence="9" id="KW-0732">Signal</keyword>
<feature type="domain" description="Peptidase M16 C-terminal" evidence="11">
    <location>
        <begin position="713"/>
        <end position="869"/>
    </location>
</feature>
<dbReference type="Proteomes" id="UP001529491">
    <property type="component" value="Chromosome"/>
</dbReference>
<reference evidence="12 13" key="1">
    <citation type="submission" date="2023-10" db="EMBL/GenBank/DDBJ databases">
        <title>Complete genome sequence of Shewanella sp. DAU334.</title>
        <authorList>
            <person name="Lee Y.-S."/>
            <person name="Jeong H.-R."/>
            <person name="Hwang E.-J."/>
            <person name="Choi Y.-L."/>
            <person name="Kim G.-D."/>
        </authorList>
    </citation>
    <scope>NUCLEOTIDE SEQUENCE [LARGE SCALE GENOMIC DNA]</scope>
    <source>
        <strain evidence="12 13">DAU334</strain>
    </source>
</reference>
<name>A0ABZ0JYU1_9GAMM</name>
<evidence type="ECO:0000256" key="1">
    <source>
        <dbReference type="ARBA" id="ARBA00001947"/>
    </source>
</evidence>
<dbReference type="PANTHER" id="PTHR43690:SF17">
    <property type="entry name" value="PROTEIN YHJJ"/>
    <property type="match status" value="1"/>
</dbReference>
<dbReference type="InterPro" id="IPR050626">
    <property type="entry name" value="Peptidase_M16"/>
</dbReference>
<dbReference type="InterPro" id="IPR011249">
    <property type="entry name" value="Metalloenz_LuxS/M16"/>
</dbReference>
<organism evidence="12 13">
    <name type="scientific">Shewanella youngdeokensis</name>
    <dbReference type="NCBI Taxonomy" id="2999068"/>
    <lineage>
        <taxon>Bacteria</taxon>
        <taxon>Pseudomonadati</taxon>
        <taxon>Pseudomonadota</taxon>
        <taxon>Gammaproteobacteria</taxon>
        <taxon>Alteromonadales</taxon>
        <taxon>Shewanellaceae</taxon>
        <taxon>Shewanella</taxon>
    </lineage>
</organism>
<dbReference type="Gene3D" id="3.30.830.10">
    <property type="entry name" value="Metalloenzyme, LuxS/M16 peptidase-like"/>
    <property type="match status" value="4"/>
</dbReference>
<dbReference type="InterPro" id="IPR007863">
    <property type="entry name" value="Peptidase_M16_C"/>
</dbReference>
<keyword evidence="13" id="KW-1185">Reference proteome</keyword>
<comment type="similarity">
    <text evidence="2 8">Belongs to the peptidase M16 family.</text>
</comment>
<dbReference type="PANTHER" id="PTHR43690">
    <property type="entry name" value="NARDILYSIN"/>
    <property type="match status" value="1"/>
</dbReference>
<keyword evidence="5" id="KW-0378">Hydrolase</keyword>
<evidence type="ECO:0000256" key="9">
    <source>
        <dbReference type="SAM" id="SignalP"/>
    </source>
</evidence>
<keyword evidence="4" id="KW-0479">Metal-binding</keyword>
<keyword evidence="6" id="KW-0862">Zinc</keyword>
<proteinExistence type="inferred from homology"/>
<feature type="domain" description="Peptidase M16 C-terminal" evidence="11">
    <location>
        <begin position="219"/>
        <end position="398"/>
    </location>
</feature>
<dbReference type="EMBL" id="CP136522">
    <property type="protein sequence ID" value="WOT05007.1"/>
    <property type="molecule type" value="Genomic_DNA"/>
</dbReference>
<evidence type="ECO:0000256" key="3">
    <source>
        <dbReference type="ARBA" id="ARBA00022670"/>
    </source>
</evidence>
<dbReference type="InterPro" id="IPR001431">
    <property type="entry name" value="Pept_M16_Zn_BS"/>
</dbReference>
<comment type="cofactor">
    <cofactor evidence="1">
        <name>Zn(2+)</name>
        <dbReference type="ChEBI" id="CHEBI:29105"/>
    </cofactor>
</comment>
<keyword evidence="7" id="KW-0482">Metalloprotease</keyword>
<evidence type="ECO:0000313" key="13">
    <source>
        <dbReference type="Proteomes" id="UP001529491"/>
    </source>
</evidence>
<dbReference type="PROSITE" id="PS00143">
    <property type="entry name" value="INSULINASE"/>
    <property type="match status" value="1"/>
</dbReference>
<evidence type="ECO:0000256" key="8">
    <source>
        <dbReference type="RuleBase" id="RU004447"/>
    </source>
</evidence>
<evidence type="ECO:0000256" key="4">
    <source>
        <dbReference type="ARBA" id="ARBA00022723"/>
    </source>
</evidence>
<evidence type="ECO:0000256" key="7">
    <source>
        <dbReference type="ARBA" id="ARBA00023049"/>
    </source>
</evidence>
<feature type="domain" description="Peptidase M16 N-terminal" evidence="10">
    <location>
        <begin position="58"/>
        <end position="180"/>
    </location>
</feature>
<evidence type="ECO:0000256" key="2">
    <source>
        <dbReference type="ARBA" id="ARBA00007261"/>
    </source>
</evidence>
<dbReference type="Pfam" id="PF00675">
    <property type="entry name" value="Peptidase_M16"/>
    <property type="match status" value="1"/>
</dbReference>
<evidence type="ECO:0000313" key="12">
    <source>
        <dbReference type="EMBL" id="WOT05007.1"/>
    </source>
</evidence>
<keyword evidence="3" id="KW-0645">Protease</keyword>
<evidence type="ECO:0000259" key="11">
    <source>
        <dbReference type="Pfam" id="PF05193"/>
    </source>
</evidence>
<dbReference type="PROSITE" id="PS51257">
    <property type="entry name" value="PROKAR_LIPOPROTEIN"/>
    <property type="match status" value="1"/>
</dbReference>
<evidence type="ECO:0000256" key="5">
    <source>
        <dbReference type="ARBA" id="ARBA00022801"/>
    </source>
</evidence>
<evidence type="ECO:0000259" key="10">
    <source>
        <dbReference type="Pfam" id="PF00675"/>
    </source>
</evidence>